<keyword evidence="3" id="KW-1185">Reference proteome</keyword>
<proteinExistence type="predicted"/>
<sequence>MDVRLRLPEDPDGGELKQLYDWLIRDRELRLHADIALCAEHGADEGVDDEDETSDTTMGDLVDILALALDTGFQMASLGIAILAWRRAQRPRSSVVVERDGTRMTLSAGADPEDVEAFLRALERLDGTSSYRPGDPDGADRHPDDQPPEGDRR</sequence>
<reference evidence="2 3" key="1">
    <citation type="submission" date="2024-06" db="EMBL/GenBank/DDBJ databases">
        <title>The Natural Products Discovery Center: Release of the First 8490 Sequenced Strains for Exploring Actinobacteria Biosynthetic Diversity.</title>
        <authorList>
            <person name="Kalkreuter E."/>
            <person name="Kautsar S.A."/>
            <person name="Yang D."/>
            <person name="Bader C.D."/>
            <person name="Teijaro C.N."/>
            <person name="Fluegel L."/>
            <person name="Davis C.M."/>
            <person name="Simpson J.R."/>
            <person name="Lauterbach L."/>
            <person name="Steele A.D."/>
            <person name="Gui C."/>
            <person name="Meng S."/>
            <person name="Li G."/>
            <person name="Viehrig K."/>
            <person name="Ye F."/>
            <person name="Su P."/>
            <person name="Kiefer A.F."/>
            <person name="Nichols A."/>
            <person name="Cepeda A.J."/>
            <person name="Yan W."/>
            <person name="Fan B."/>
            <person name="Jiang Y."/>
            <person name="Adhikari A."/>
            <person name="Zheng C.-J."/>
            <person name="Schuster L."/>
            <person name="Cowan T.M."/>
            <person name="Smanski M.J."/>
            <person name="Chevrette M.G."/>
            <person name="De Carvalho L.P.S."/>
            <person name="Shen B."/>
        </authorList>
    </citation>
    <scope>NUCLEOTIDE SEQUENCE [LARGE SCALE GENOMIC DNA]</scope>
    <source>
        <strain evidence="2 3">NPDC019583</strain>
    </source>
</reference>
<gene>
    <name evidence="2" type="ORF">ABZ568_39840</name>
</gene>
<name>A0ABV2Y896_9ACTN</name>
<comment type="caution">
    <text evidence="2">The sequence shown here is derived from an EMBL/GenBank/DDBJ whole genome shotgun (WGS) entry which is preliminary data.</text>
</comment>
<dbReference type="EMBL" id="JBEYBN010000110">
    <property type="protein sequence ID" value="MEU2272493.1"/>
    <property type="molecule type" value="Genomic_DNA"/>
</dbReference>
<dbReference type="RefSeq" id="WP_051649258.1">
    <property type="nucleotide sequence ID" value="NZ_JBEYBN010000110.1"/>
</dbReference>
<accession>A0ABV2Y896</accession>
<dbReference type="Proteomes" id="UP001550603">
    <property type="component" value="Unassembled WGS sequence"/>
</dbReference>
<organism evidence="2 3">
    <name type="scientific">Streptomyces olindensis</name>
    <dbReference type="NCBI Taxonomy" id="358823"/>
    <lineage>
        <taxon>Bacteria</taxon>
        <taxon>Bacillati</taxon>
        <taxon>Actinomycetota</taxon>
        <taxon>Actinomycetes</taxon>
        <taxon>Kitasatosporales</taxon>
        <taxon>Streptomycetaceae</taxon>
        <taxon>Streptomyces</taxon>
    </lineage>
</organism>
<evidence type="ECO:0000256" key="1">
    <source>
        <dbReference type="SAM" id="MobiDB-lite"/>
    </source>
</evidence>
<dbReference type="InterPro" id="IPR045428">
    <property type="entry name" value="EACC1"/>
</dbReference>
<protein>
    <submittedName>
        <fullName evidence="2">Uncharacterized protein</fullName>
    </submittedName>
</protein>
<evidence type="ECO:0000313" key="2">
    <source>
        <dbReference type="EMBL" id="MEU2272493.1"/>
    </source>
</evidence>
<feature type="compositionally biased region" description="Basic and acidic residues" evidence="1">
    <location>
        <begin position="134"/>
        <end position="153"/>
    </location>
</feature>
<feature type="region of interest" description="Disordered" evidence="1">
    <location>
        <begin position="124"/>
        <end position="153"/>
    </location>
</feature>
<dbReference type="Pfam" id="PF19953">
    <property type="entry name" value="EACC1"/>
    <property type="match status" value="1"/>
</dbReference>
<evidence type="ECO:0000313" key="3">
    <source>
        <dbReference type="Proteomes" id="UP001550603"/>
    </source>
</evidence>